<dbReference type="AlphaFoldDB" id="A0A0C3RZW7"/>
<evidence type="ECO:0000256" key="2">
    <source>
        <dbReference type="ARBA" id="ARBA00004123"/>
    </source>
</evidence>
<dbReference type="OrthoDB" id="364513at2759"/>
<dbReference type="PANTHER" id="PTHR13152:SF0">
    <property type="entry name" value="GENERAL TRANSCRIPTION FACTOR IIH SUBUNIT 4"/>
    <property type="match status" value="1"/>
</dbReference>
<evidence type="ECO:0000256" key="8">
    <source>
        <dbReference type="ARBA" id="ARBA00023242"/>
    </source>
</evidence>
<dbReference type="GO" id="GO:0006366">
    <property type="term" value="P:transcription by RNA polymerase II"/>
    <property type="evidence" value="ECO:0007669"/>
    <property type="project" value="UniProtKB-ARBA"/>
</dbReference>
<dbReference type="Gene3D" id="3.30.70.2610">
    <property type="match status" value="1"/>
</dbReference>
<dbReference type="HOGENOM" id="CLU_027280_4_0_1"/>
<dbReference type="GO" id="GO:0006289">
    <property type="term" value="P:nucleotide-excision repair"/>
    <property type="evidence" value="ECO:0007669"/>
    <property type="project" value="InterPro"/>
</dbReference>
<dbReference type="FunFam" id="3.30.70.2610:FF:000001">
    <property type="entry name" value="General transcription factor IIH subunit 4"/>
    <property type="match status" value="1"/>
</dbReference>
<accession>A0A0C3RZW7</accession>
<dbReference type="InterPro" id="IPR004598">
    <property type="entry name" value="TFIIH_p52/Tfb2"/>
</dbReference>
<keyword evidence="4 9" id="KW-0227">DNA damage</keyword>
<keyword evidence="12" id="KW-1185">Reference proteome</keyword>
<evidence type="ECO:0000259" key="10">
    <source>
        <dbReference type="Pfam" id="PF18307"/>
    </source>
</evidence>
<comment type="similarity">
    <text evidence="3 9">Belongs to the TFB2 family.</text>
</comment>
<protein>
    <recommendedName>
        <fullName evidence="9">RNA polymerase II transcription factor B subunit 2</fullName>
    </recommendedName>
</protein>
<gene>
    <name evidence="11" type="ORF">PHLGIDRAFT_104919</name>
</gene>
<comment type="function">
    <text evidence="9">Component of the general transcription and DNA repair factor IIH (TFIIH) core complex which is involved in general and transcription-coupled nucleotide excision repair (NER) of damaged DNA.</text>
</comment>
<feature type="domain" description="Transcription factor Tfb2 C-terminal" evidence="10">
    <location>
        <begin position="388"/>
        <end position="454"/>
    </location>
</feature>
<evidence type="ECO:0000256" key="1">
    <source>
        <dbReference type="ARBA" id="ARBA00002817"/>
    </source>
</evidence>
<organism evidence="11 12">
    <name type="scientific">Phlebiopsis gigantea (strain 11061_1 CR5-6)</name>
    <name type="common">White-rot fungus</name>
    <name type="synonym">Peniophora gigantea</name>
    <dbReference type="NCBI Taxonomy" id="745531"/>
    <lineage>
        <taxon>Eukaryota</taxon>
        <taxon>Fungi</taxon>
        <taxon>Dikarya</taxon>
        <taxon>Basidiomycota</taxon>
        <taxon>Agaricomycotina</taxon>
        <taxon>Agaricomycetes</taxon>
        <taxon>Polyporales</taxon>
        <taxon>Phanerochaetaceae</taxon>
        <taxon>Phlebiopsis</taxon>
    </lineage>
</organism>
<evidence type="ECO:0000313" key="12">
    <source>
        <dbReference type="Proteomes" id="UP000053257"/>
    </source>
</evidence>
<dbReference type="Proteomes" id="UP000053257">
    <property type="component" value="Unassembled WGS sequence"/>
</dbReference>
<evidence type="ECO:0000256" key="3">
    <source>
        <dbReference type="ARBA" id="ARBA00007132"/>
    </source>
</evidence>
<dbReference type="GO" id="GO:0003690">
    <property type="term" value="F:double-stranded DNA binding"/>
    <property type="evidence" value="ECO:0007669"/>
    <property type="project" value="TreeGrafter"/>
</dbReference>
<dbReference type="Pfam" id="PF18307">
    <property type="entry name" value="Tfb2_C"/>
    <property type="match status" value="1"/>
</dbReference>
<comment type="subcellular location">
    <subcellularLocation>
        <location evidence="2 9">Nucleus</location>
    </subcellularLocation>
</comment>
<sequence>METSSSDTPSHLLLAFLHSQSQTALTRLYQRPSACLSIFRLLGPLERQIVMNLLWLESVIPAATMAAWVPQDSRQAYEHSLSILSRLHLLPRSAAKLALNSTLKTGLRHAIVGGGSSGSFGVPANSDESHPPPSVETLDAYALERWETILHYMVSSGTGRSPTKPSQAVLVLLQRSGLMASVHGGALQITSLGFQFLLHPPHAQLWELLLQYLRMVEERQMDLVEVLSFLFMLSTMELGREYSVEHLSATQTAMLEDLRDYGIIWQRKTSPTRFCPTRLATTLTSSSPPLPTAAGVTSSSQAQGFIILETNYRLYAYTDNPLQTAVLNLFVSLKSRFPNLVVGAITRESVKKALANGITADQIISYLTTHAHPQMRKNKPLLPVTVQDQIRLWELEKNRMKSQEGYLYTAFASQADYEYVLHYAKQLGVVLWESSPRRCFFGTLEGHPNIRGFIERRTAGHA</sequence>
<keyword evidence="6 9" id="KW-0804">Transcription</keyword>
<evidence type="ECO:0000256" key="6">
    <source>
        <dbReference type="ARBA" id="ARBA00023163"/>
    </source>
</evidence>
<proteinExistence type="inferred from homology"/>
<keyword evidence="5 9" id="KW-0805">Transcription regulation</keyword>
<name>A0A0C3RZW7_PHLG1</name>
<dbReference type="InterPro" id="IPR040662">
    <property type="entry name" value="Tfb2_C"/>
</dbReference>
<dbReference type="NCBIfam" id="TIGR00625">
    <property type="entry name" value="tfb2"/>
    <property type="match status" value="1"/>
</dbReference>
<evidence type="ECO:0000256" key="9">
    <source>
        <dbReference type="RuleBase" id="RU364024"/>
    </source>
</evidence>
<evidence type="ECO:0000256" key="7">
    <source>
        <dbReference type="ARBA" id="ARBA00023204"/>
    </source>
</evidence>
<dbReference type="GO" id="GO:0005675">
    <property type="term" value="C:transcription factor TFIIH holo complex"/>
    <property type="evidence" value="ECO:0007669"/>
    <property type="project" value="TreeGrafter"/>
</dbReference>
<dbReference type="EMBL" id="KN840486">
    <property type="protein sequence ID" value="KIP08031.1"/>
    <property type="molecule type" value="Genomic_DNA"/>
</dbReference>
<reference evidence="11 12" key="1">
    <citation type="journal article" date="2014" name="PLoS Genet.">
        <title>Analysis of the Phlebiopsis gigantea genome, transcriptome and secretome provides insight into its pioneer colonization strategies of wood.</title>
        <authorList>
            <person name="Hori C."/>
            <person name="Ishida T."/>
            <person name="Igarashi K."/>
            <person name="Samejima M."/>
            <person name="Suzuki H."/>
            <person name="Master E."/>
            <person name="Ferreira P."/>
            <person name="Ruiz-Duenas F.J."/>
            <person name="Held B."/>
            <person name="Canessa P."/>
            <person name="Larrondo L.F."/>
            <person name="Schmoll M."/>
            <person name="Druzhinina I.S."/>
            <person name="Kubicek C.P."/>
            <person name="Gaskell J.A."/>
            <person name="Kersten P."/>
            <person name="St John F."/>
            <person name="Glasner J."/>
            <person name="Sabat G."/>
            <person name="Splinter BonDurant S."/>
            <person name="Syed K."/>
            <person name="Yadav J."/>
            <person name="Mgbeahuruike A.C."/>
            <person name="Kovalchuk A."/>
            <person name="Asiegbu F.O."/>
            <person name="Lackner G."/>
            <person name="Hoffmeister D."/>
            <person name="Rencoret J."/>
            <person name="Gutierrez A."/>
            <person name="Sun H."/>
            <person name="Lindquist E."/>
            <person name="Barry K."/>
            <person name="Riley R."/>
            <person name="Grigoriev I.V."/>
            <person name="Henrissat B."/>
            <person name="Kues U."/>
            <person name="Berka R.M."/>
            <person name="Martinez A.T."/>
            <person name="Covert S.F."/>
            <person name="Blanchette R.A."/>
            <person name="Cullen D."/>
        </authorList>
    </citation>
    <scope>NUCLEOTIDE SEQUENCE [LARGE SCALE GENOMIC DNA]</scope>
    <source>
        <strain evidence="11 12">11061_1 CR5-6</strain>
    </source>
</reference>
<dbReference type="Pfam" id="PF03849">
    <property type="entry name" value="Tfb2"/>
    <property type="match status" value="1"/>
</dbReference>
<evidence type="ECO:0000256" key="5">
    <source>
        <dbReference type="ARBA" id="ARBA00023015"/>
    </source>
</evidence>
<keyword evidence="8 9" id="KW-0539">Nucleus</keyword>
<comment type="function">
    <text evidence="1">Component of the general transcription and DNA repair factor IIH (TFIIH) core complex, which is involved in general and transcription-coupled nucleotide excision repair (NER) of damaged DNA and, when complexed to TFIIK, in RNA transcription by RNA polymerase II. In NER, TFIIH acts by opening DNA around the lesion to allow the excision of the damaged oligonucleotide and its replacement by a new DNA fragment. In transcription, TFIIH has an essential role in transcription initiation. When the pre-initiation complex (PIC) has been established, TFIIH is required for promoter opening and promoter escape. Phosphorylation of the C-terminal tail (CTD) of the largest subunit of RNA polymerase II by the kinase module TFIIK controls the initiation of transcription.</text>
</comment>
<dbReference type="STRING" id="745531.A0A0C3RZW7"/>
<dbReference type="PANTHER" id="PTHR13152">
    <property type="entry name" value="TFIIH, POLYPEPTIDE 4"/>
    <property type="match status" value="1"/>
</dbReference>
<dbReference type="GO" id="GO:0001671">
    <property type="term" value="F:ATPase activator activity"/>
    <property type="evidence" value="ECO:0007669"/>
    <property type="project" value="InterPro"/>
</dbReference>
<dbReference type="GO" id="GO:0000439">
    <property type="term" value="C:transcription factor TFIIH core complex"/>
    <property type="evidence" value="ECO:0007669"/>
    <property type="project" value="InterPro"/>
</dbReference>
<evidence type="ECO:0000256" key="4">
    <source>
        <dbReference type="ARBA" id="ARBA00022763"/>
    </source>
</evidence>
<keyword evidence="7 9" id="KW-0234">DNA repair</keyword>
<evidence type="ECO:0000313" key="11">
    <source>
        <dbReference type="EMBL" id="KIP08031.1"/>
    </source>
</evidence>